<name>A0A852R456_9MICO</name>
<dbReference type="InterPro" id="IPR003593">
    <property type="entry name" value="AAA+_ATPase"/>
</dbReference>
<protein>
    <submittedName>
        <fullName evidence="6">Peptide/nickel transport system ATP-binding protein</fullName>
    </submittedName>
</protein>
<dbReference type="Pfam" id="PF00005">
    <property type="entry name" value="ABC_tran"/>
    <property type="match status" value="1"/>
</dbReference>
<gene>
    <name evidence="6" type="ORF">BJ960_001138</name>
</gene>
<dbReference type="PROSITE" id="PS00211">
    <property type="entry name" value="ABC_TRANSPORTER_1"/>
    <property type="match status" value="1"/>
</dbReference>
<comment type="caution">
    <text evidence="6">The sequence shown here is derived from an EMBL/GenBank/DDBJ whole genome shotgun (WGS) entry which is preliminary data.</text>
</comment>
<dbReference type="Gene3D" id="3.40.50.300">
    <property type="entry name" value="P-loop containing nucleotide triphosphate hydrolases"/>
    <property type="match status" value="1"/>
</dbReference>
<evidence type="ECO:0000256" key="2">
    <source>
        <dbReference type="ARBA" id="ARBA00022448"/>
    </source>
</evidence>
<dbReference type="Proteomes" id="UP000586095">
    <property type="component" value="Unassembled WGS sequence"/>
</dbReference>
<keyword evidence="4 6" id="KW-0067">ATP-binding</keyword>
<dbReference type="SUPFAM" id="SSF52540">
    <property type="entry name" value="P-loop containing nucleoside triphosphate hydrolases"/>
    <property type="match status" value="1"/>
</dbReference>
<dbReference type="GO" id="GO:0055085">
    <property type="term" value="P:transmembrane transport"/>
    <property type="evidence" value="ECO:0007669"/>
    <property type="project" value="UniProtKB-ARBA"/>
</dbReference>
<dbReference type="GO" id="GO:0005524">
    <property type="term" value="F:ATP binding"/>
    <property type="evidence" value="ECO:0007669"/>
    <property type="project" value="UniProtKB-KW"/>
</dbReference>
<evidence type="ECO:0000313" key="7">
    <source>
        <dbReference type="Proteomes" id="UP000586095"/>
    </source>
</evidence>
<evidence type="ECO:0000256" key="4">
    <source>
        <dbReference type="ARBA" id="ARBA00022840"/>
    </source>
</evidence>
<proteinExistence type="inferred from homology"/>
<dbReference type="PANTHER" id="PTHR43776:SF7">
    <property type="entry name" value="D,D-DIPEPTIDE TRANSPORT ATP-BINDING PROTEIN DDPF-RELATED"/>
    <property type="match status" value="1"/>
</dbReference>
<dbReference type="PROSITE" id="PS50893">
    <property type="entry name" value="ABC_TRANSPORTER_2"/>
    <property type="match status" value="1"/>
</dbReference>
<sequence>MNDHTPAATWTGSTPWTGQLNLPDAAQRASEAGHPLVQLTDVSKEFRTPARKLFERGQVVRALDGASLTIERGESVAIVGESGSGKTTLIRQLLGLSKPTAGTVRFAGRDVDARSGDLGWLRRRTGLVFQDPYSSFNPRRTIEQSVSESLEGAQIPGDHGAMVRAVLERVGLPASAATRYPDAFSGGQRQRIAVARAIVHGPELLVGDEPVSALDVLVRARVLGLLAELRAEFGLTLVTITHDLGIVPQLAERTIVMQGGRIVEDGPTAELLDAPTHPYTQELVASRLRLPDTTWRGSAGAPPSGG</sequence>
<dbReference type="EMBL" id="JACCBD010000001">
    <property type="protein sequence ID" value="NYD26335.1"/>
    <property type="molecule type" value="Genomic_DNA"/>
</dbReference>
<dbReference type="GO" id="GO:0016887">
    <property type="term" value="F:ATP hydrolysis activity"/>
    <property type="evidence" value="ECO:0007669"/>
    <property type="project" value="InterPro"/>
</dbReference>
<dbReference type="CDD" id="cd03257">
    <property type="entry name" value="ABC_NikE_OppD_transporters"/>
    <property type="match status" value="1"/>
</dbReference>
<dbReference type="RefSeq" id="WP_185986575.1">
    <property type="nucleotide sequence ID" value="NZ_BAAALZ010000002.1"/>
</dbReference>
<evidence type="ECO:0000256" key="3">
    <source>
        <dbReference type="ARBA" id="ARBA00022741"/>
    </source>
</evidence>
<feature type="domain" description="ABC transporter" evidence="5">
    <location>
        <begin position="37"/>
        <end position="284"/>
    </location>
</feature>
<dbReference type="PANTHER" id="PTHR43776">
    <property type="entry name" value="TRANSPORT ATP-BINDING PROTEIN"/>
    <property type="match status" value="1"/>
</dbReference>
<evidence type="ECO:0000259" key="5">
    <source>
        <dbReference type="PROSITE" id="PS50893"/>
    </source>
</evidence>
<dbReference type="InterPro" id="IPR027417">
    <property type="entry name" value="P-loop_NTPase"/>
</dbReference>
<dbReference type="InterPro" id="IPR050319">
    <property type="entry name" value="ABC_transp_ATP-bind"/>
</dbReference>
<organism evidence="6 7">
    <name type="scientific">Leucobacter aridicollis</name>
    <dbReference type="NCBI Taxonomy" id="283878"/>
    <lineage>
        <taxon>Bacteria</taxon>
        <taxon>Bacillati</taxon>
        <taxon>Actinomycetota</taxon>
        <taxon>Actinomycetes</taxon>
        <taxon>Micrococcales</taxon>
        <taxon>Microbacteriaceae</taxon>
        <taxon>Leucobacter</taxon>
    </lineage>
</organism>
<keyword evidence="3" id="KW-0547">Nucleotide-binding</keyword>
<dbReference type="AlphaFoldDB" id="A0A852R456"/>
<evidence type="ECO:0000256" key="1">
    <source>
        <dbReference type="ARBA" id="ARBA00005417"/>
    </source>
</evidence>
<reference evidence="6 7" key="1">
    <citation type="submission" date="2020-07" db="EMBL/GenBank/DDBJ databases">
        <title>Sequencing the genomes of 1000 actinobacteria strains.</title>
        <authorList>
            <person name="Klenk H.-P."/>
        </authorList>
    </citation>
    <scope>NUCLEOTIDE SEQUENCE [LARGE SCALE GENOMIC DNA]</scope>
    <source>
        <strain evidence="6 7">DSM 17380</strain>
    </source>
</reference>
<dbReference type="InterPro" id="IPR017871">
    <property type="entry name" value="ABC_transporter-like_CS"/>
</dbReference>
<accession>A0A852R456</accession>
<dbReference type="SMART" id="SM00382">
    <property type="entry name" value="AAA"/>
    <property type="match status" value="1"/>
</dbReference>
<dbReference type="InterPro" id="IPR003439">
    <property type="entry name" value="ABC_transporter-like_ATP-bd"/>
</dbReference>
<comment type="similarity">
    <text evidence="1">Belongs to the ABC transporter superfamily.</text>
</comment>
<keyword evidence="7" id="KW-1185">Reference proteome</keyword>
<keyword evidence="2" id="KW-0813">Transport</keyword>
<evidence type="ECO:0000313" key="6">
    <source>
        <dbReference type="EMBL" id="NYD26335.1"/>
    </source>
</evidence>